<dbReference type="InterPro" id="IPR017441">
    <property type="entry name" value="Protein_kinase_ATP_BS"/>
</dbReference>
<evidence type="ECO:0000313" key="4">
    <source>
        <dbReference type="Proteomes" id="UP000039865"/>
    </source>
</evidence>
<organism evidence="3 4">
    <name type="scientific">Stylonychia lemnae</name>
    <name type="common">Ciliate</name>
    <dbReference type="NCBI Taxonomy" id="5949"/>
    <lineage>
        <taxon>Eukaryota</taxon>
        <taxon>Sar</taxon>
        <taxon>Alveolata</taxon>
        <taxon>Ciliophora</taxon>
        <taxon>Intramacronucleata</taxon>
        <taxon>Spirotrichea</taxon>
        <taxon>Stichotrichia</taxon>
        <taxon>Sporadotrichida</taxon>
        <taxon>Oxytrichidae</taxon>
        <taxon>Stylonychinae</taxon>
        <taxon>Stylonychia</taxon>
    </lineage>
</organism>
<dbReference type="Proteomes" id="UP000039865">
    <property type="component" value="Unassembled WGS sequence"/>
</dbReference>
<dbReference type="AlphaFoldDB" id="A0A078A5U0"/>
<keyword evidence="1" id="KW-0067">ATP-binding</keyword>
<dbReference type="EMBL" id="CCKQ01005664">
    <property type="protein sequence ID" value="CDW76915.1"/>
    <property type="molecule type" value="Genomic_DNA"/>
</dbReference>
<keyword evidence="1" id="KW-0547">Nucleotide-binding</keyword>
<evidence type="ECO:0000256" key="1">
    <source>
        <dbReference type="PROSITE-ProRule" id="PRU10141"/>
    </source>
</evidence>
<accession>A0A078A5U0</accession>
<sequence length="83" mass="9405">MDRRILGLKIKDSDQQFQLLGSIGGGGYGEIYEAFEKDEDHNLIKNHKVAVKQQSGNTKTDQRNNQSLTLPSKYPLCKRCLSH</sequence>
<dbReference type="PROSITE" id="PS00107">
    <property type="entry name" value="PROTEIN_KINASE_ATP"/>
    <property type="match status" value="1"/>
</dbReference>
<evidence type="ECO:0008006" key="5">
    <source>
        <dbReference type="Google" id="ProtNLM"/>
    </source>
</evidence>
<dbReference type="GO" id="GO:0005524">
    <property type="term" value="F:ATP binding"/>
    <property type="evidence" value="ECO:0007669"/>
    <property type="project" value="UniProtKB-UniRule"/>
</dbReference>
<evidence type="ECO:0000313" key="3">
    <source>
        <dbReference type="EMBL" id="CDW76915.1"/>
    </source>
</evidence>
<evidence type="ECO:0000256" key="2">
    <source>
        <dbReference type="SAM" id="MobiDB-lite"/>
    </source>
</evidence>
<gene>
    <name evidence="3" type="primary">Contig1662.g1810</name>
    <name evidence="3" type="ORF">STYLEM_5880</name>
</gene>
<dbReference type="InParanoid" id="A0A078A5U0"/>
<feature type="binding site" evidence="1">
    <location>
        <position position="52"/>
    </location>
    <ligand>
        <name>ATP</name>
        <dbReference type="ChEBI" id="CHEBI:30616"/>
    </ligand>
</feature>
<protein>
    <recommendedName>
        <fullName evidence="5">Protein kinase domain-containing protein</fullName>
    </recommendedName>
</protein>
<feature type="compositionally biased region" description="Polar residues" evidence="2">
    <location>
        <begin position="52"/>
        <end position="70"/>
    </location>
</feature>
<proteinExistence type="predicted"/>
<dbReference type="Gene3D" id="3.30.200.20">
    <property type="entry name" value="Phosphorylase Kinase, domain 1"/>
    <property type="match status" value="1"/>
</dbReference>
<feature type="region of interest" description="Disordered" evidence="2">
    <location>
        <begin position="51"/>
        <end position="70"/>
    </location>
</feature>
<keyword evidence="4" id="KW-1185">Reference proteome</keyword>
<reference evidence="3 4" key="1">
    <citation type="submission" date="2014-06" db="EMBL/GenBank/DDBJ databases">
        <authorList>
            <person name="Swart Estienne"/>
        </authorList>
    </citation>
    <scope>NUCLEOTIDE SEQUENCE [LARGE SCALE GENOMIC DNA]</scope>
    <source>
        <strain evidence="3 4">130c</strain>
    </source>
</reference>
<name>A0A078A5U0_STYLE</name>